<feature type="transmembrane region" description="Helical" evidence="5">
    <location>
        <begin position="258"/>
        <end position="279"/>
    </location>
</feature>
<evidence type="ECO:0000313" key="8">
    <source>
        <dbReference type="EMBL" id="GAA4496342.1"/>
    </source>
</evidence>
<reference evidence="9" key="1">
    <citation type="journal article" date="2019" name="Int. J. Syst. Evol. Microbiol.">
        <title>The Global Catalogue of Microorganisms (GCM) 10K type strain sequencing project: providing services to taxonomists for standard genome sequencing and annotation.</title>
        <authorList>
            <consortium name="The Broad Institute Genomics Platform"/>
            <consortium name="The Broad Institute Genome Sequencing Center for Infectious Disease"/>
            <person name="Wu L."/>
            <person name="Ma J."/>
        </authorList>
    </citation>
    <scope>NUCLEOTIDE SEQUENCE [LARGE SCALE GENOMIC DNA]</scope>
    <source>
        <strain evidence="9">JCM 32226</strain>
    </source>
</reference>
<dbReference type="PANTHER" id="PTHR46663:SF2">
    <property type="entry name" value="GGDEF DOMAIN-CONTAINING PROTEIN"/>
    <property type="match status" value="1"/>
</dbReference>
<feature type="domain" description="GGDEF" evidence="7">
    <location>
        <begin position="318"/>
        <end position="451"/>
    </location>
</feature>
<dbReference type="InterPro" id="IPR000160">
    <property type="entry name" value="GGDEF_dom"/>
</dbReference>
<dbReference type="Pfam" id="PF00990">
    <property type="entry name" value="GGDEF"/>
    <property type="match status" value="1"/>
</dbReference>
<dbReference type="EMBL" id="BAABFC010000009">
    <property type="protein sequence ID" value="GAA4496342.1"/>
    <property type="molecule type" value="Genomic_DNA"/>
</dbReference>
<keyword evidence="3 5" id="KW-1133">Transmembrane helix</keyword>
<dbReference type="SUPFAM" id="SSF55073">
    <property type="entry name" value="Nucleotide cyclase"/>
    <property type="match status" value="1"/>
</dbReference>
<comment type="subcellular location">
    <subcellularLocation>
        <location evidence="1">Membrane</location>
    </subcellularLocation>
</comment>
<evidence type="ECO:0000259" key="7">
    <source>
        <dbReference type="PROSITE" id="PS50887"/>
    </source>
</evidence>
<evidence type="ECO:0000256" key="1">
    <source>
        <dbReference type="ARBA" id="ARBA00004370"/>
    </source>
</evidence>
<organism evidence="8 9">
    <name type="scientific">Pseudaeromonas paramecii</name>
    <dbReference type="NCBI Taxonomy" id="2138166"/>
    <lineage>
        <taxon>Bacteria</taxon>
        <taxon>Pseudomonadati</taxon>
        <taxon>Pseudomonadota</taxon>
        <taxon>Gammaproteobacteria</taxon>
        <taxon>Aeromonadales</taxon>
        <taxon>Aeromonadaceae</taxon>
        <taxon>Pseudaeromonas</taxon>
    </lineage>
</organism>
<proteinExistence type="predicted"/>
<dbReference type="InterPro" id="IPR043128">
    <property type="entry name" value="Rev_trsase/Diguanyl_cyclase"/>
</dbReference>
<dbReference type="Pfam" id="PF03924">
    <property type="entry name" value="CHASE"/>
    <property type="match status" value="1"/>
</dbReference>
<dbReference type="PANTHER" id="PTHR46663">
    <property type="entry name" value="DIGUANYLATE CYCLASE DGCT-RELATED"/>
    <property type="match status" value="1"/>
</dbReference>
<evidence type="ECO:0000256" key="4">
    <source>
        <dbReference type="ARBA" id="ARBA00023136"/>
    </source>
</evidence>
<dbReference type="InterPro" id="IPR029787">
    <property type="entry name" value="Nucleotide_cyclase"/>
</dbReference>
<accession>A0ABP8Q1V6</accession>
<keyword evidence="9" id="KW-1185">Reference proteome</keyword>
<dbReference type="SMART" id="SM01079">
    <property type="entry name" value="CHASE"/>
    <property type="match status" value="1"/>
</dbReference>
<dbReference type="Proteomes" id="UP001501321">
    <property type="component" value="Unassembled WGS sequence"/>
</dbReference>
<gene>
    <name evidence="8" type="ORF">GCM10023095_11130</name>
</gene>
<keyword evidence="4 5" id="KW-0472">Membrane</keyword>
<feature type="domain" description="CHASE" evidence="6">
    <location>
        <begin position="105"/>
        <end position="242"/>
    </location>
</feature>
<protein>
    <submittedName>
        <fullName evidence="8">Diguanylate cyclase</fullName>
    </submittedName>
</protein>
<dbReference type="Gene3D" id="3.30.450.350">
    <property type="entry name" value="CHASE domain"/>
    <property type="match status" value="1"/>
</dbReference>
<name>A0ABP8Q1V6_9GAMM</name>
<dbReference type="PROSITE" id="PS50887">
    <property type="entry name" value="GGDEF"/>
    <property type="match status" value="1"/>
</dbReference>
<dbReference type="Gene3D" id="3.30.70.270">
    <property type="match status" value="1"/>
</dbReference>
<evidence type="ECO:0000313" key="9">
    <source>
        <dbReference type="Proteomes" id="UP001501321"/>
    </source>
</evidence>
<dbReference type="PROSITE" id="PS50839">
    <property type="entry name" value="CHASE"/>
    <property type="match status" value="1"/>
</dbReference>
<evidence type="ECO:0000256" key="5">
    <source>
        <dbReference type="SAM" id="Phobius"/>
    </source>
</evidence>
<dbReference type="NCBIfam" id="TIGR00254">
    <property type="entry name" value="GGDEF"/>
    <property type="match status" value="1"/>
</dbReference>
<sequence>MMHRRLPLVLAVMSVLVLGIVHREAVRLLEANRESSLREQITLQLSAIRARLELAINDAVNLTQGFDIALSMNKSLSDGDFTRIARYLIKDHQGIVNIALAPDNVVRQVYPRQGNEAVLGYAYLAHPEQRQSVLEAIRSRAVTVAGPLELVQGGQGIISRRPLFLEIDGKLHYWGLVSIVLDYHWLLARAGLANPKPGLVLAIRGKDALGPRGAVFFGPASAFDRLPIVQNVMLPQGSWQLAAYPKEGWQQASRLNPWLVGGGYFLCLLMGLMIYLALANYRKVATLARHDSLTGLPNRRLLFERFGQALLTNRRYGQQGAILLLDLDNFKPINDRLGHNVGDLVLKSVAERMVSTLRRSDTVSRMGGDEFLILLPTCLSAERGRAVAQKLIDCISVPMVYEGETLYLGASIGLCLFPQGDLSLKLINQCADVAMYQAKSQGGNQVVVAEQATIDWVASREAVQQAELASLKLD</sequence>
<comment type="caution">
    <text evidence="8">The sequence shown here is derived from an EMBL/GenBank/DDBJ whole genome shotgun (WGS) entry which is preliminary data.</text>
</comment>
<evidence type="ECO:0000259" key="6">
    <source>
        <dbReference type="PROSITE" id="PS50839"/>
    </source>
</evidence>
<evidence type="ECO:0000256" key="3">
    <source>
        <dbReference type="ARBA" id="ARBA00022989"/>
    </source>
</evidence>
<dbReference type="InterPro" id="IPR006189">
    <property type="entry name" value="CHASE_dom"/>
</dbReference>
<dbReference type="RefSeq" id="WP_345010885.1">
    <property type="nucleotide sequence ID" value="NZ_BAABFC010000009.1"/>
</dbReference>
<dbReference type="SMART" id="SM00267">
    <property type="entry name" value="GGDEF"/>
    <property type="match status" value="1"/>
</dbReference>
<keyword evidence="2 5" id="KW-0812">Transmembrane</keyword>
<dbReference type="InterPro" id="IPR052163">
    <property type="entry name" value="DGC-Regulatory_Protein"/>
</dbReference>
<dbReference type="InterPro" id="IPR042240">
    <property type="entry name" value="CHASE_sf"/>
</dbReference>
<evidence type="ECO:0000256" key="2">
    <source>
        <dbReference type="ARBA" id="ARBA00022692"/>
    </source>
</evidence>
<dbReference type="CDD" id="cd01949">
    <property type="entry name" value="GGDEF"/>
    <property type="match status" value="1"/>
</dbReference>